<feature type="transmembrane region" description="Helical" evidence="1">
    <location>
        <begin position="285"/>
        <end position="304"/>
    </location>
</feature>
<reference evidence="2" key="2">
    <citation type="submission" date="2017-04" db="EMBL/GenBank/DDBJ databases">
        <title>Complete Genome Sequences of Twelve Strains of a Stable Defined Moderately Diverse Mouse Microbiota 2 (sDMDMm2).</title>
        <authorList>
            <person name="Uchimura Y."/>
            <person name="Wyss M."/>
            <person name="Brugiroux S."/>
            <person name="Limenitakis J.P."/>
            <person name="Stecher B."/>
            <person name="McCoy K.D."/>
            <person name="Macpherson A.J."/>
        </authorList>
    </citation>
    <scope>NUCLEOTIDE SEQUENCE</scope>
    <source>
        <strain evidence="2">I48</strain>
    </source>
</reference>
<keyword evidence="1" id="KW-1133">Transmembrane helix</keyword>
<dbReference type="AlphaFoldDB" id="A0A1C7H2T8"/>
<dbReference type="EMBL" id="SRYX01000090">
    <property type="protein sequence ID" value="TGY26980.1"/>
    <property type="molecule type" value="Genomic_DNA"/>
</dbReference>
<sequence>MDKFVQKYYSVATDKYAILLVYFIHFKFFLQIVLDIESVIMNVLLYVFLLLGIDYKRVKYSFLILIPILGVCILNVAARNIFVILLSTYIVSQLSLKTILFHNLSAQLIIFFLSSICLFFGITTSELFQQTVLDMRIRYDYGMGNPNTFALFIYSFIINLYLYKGIYYKKYLFIIGMIAWMVFSYTGSRTFFMSVLILLIFRVLGKLWARYPLILKFLLITTPILIFSAVFYFSQNYISYPEVNLLFSGRLDLYNKLLSLVGYFDYLIGTDLINTETIDSSFLHLLFEGGVIPFSLFVLLYFNFIRKADKNQLSAIVPLMASVFTVALTESVLTFVLIFGNMIIWILLYKTYLNKRIPLY</sequence>
<name>A0A1C7H2T8_9BACE</name>
<dbReference type="KEGG" id="bcae:A4V03_09955"/>
<gene>
    <name evidence="2" type="ORF">A4V03_09955</name>
    <name evidence="3" type="ORF">E5353_16485</name>
</gene>
<reference evidence="4" key="1">
    <citation type="submission" date="2016-04" db="EMBL/GenBank/DDBJ databases">
        <title>Complete Genome Sequences of Twelve Strains of a Stable Defined Moderately Diverse Mouse Microbiota 2 (sDMDMm2).</title>
        <authorList>
            <person name="Uchimura Y."/>
            <person name="Wyss M."/>
            <person name="Brugiroux S."/>
            <person name="Limenitakis J.P."/>
            <person name="Stecher B."/>
            <person name="McCoy K.D."/>
            <person name="Macpherson A.J."/>
        </authorList>
    </citation>
    <scope>NUCLEOTIDE SEQUENCE [LARGE SCALE GENOMIC DNA]</scope>
    <source>
        <strain evidence="4">I48</strain>
    </source>
</reference>
<feature type="transmembrane region" description="Helical" evidence="1">
    <location>
        <begin position="62"/>
        <end position="86"/>
    </location>
</feature>
<dbReference type="EMBL" id="CP015401">
    <property type="protein sequence ID" value="ANU57857.1"/>
    <property type="molecule type" value="Genomic_DNA"/>
</dbReference>
<evidence type="ECO:0000313" key="4">
    <source>
        <dbReference type="Proteomes" id="UP000092631"/>
    </source>
</evidence>
<keyword evidence="4" id="KW-1185">Reference proteome</keyword>
<feature type="transmembrane region" description="Helical" evidence="1">
    <location>
        <begin position="213"/>
        <end position="233"/>
    </location>
</feature>
<protein>
    <recommendedName>
        <fullName evidence="6">O-antigen ligase domain-containing protein</fullName>
    </recommendedName>
</protein>
<accession>A0A4V3RH61</accession>
<evidence type="ECO:0008006" key="6">
    <source>
        <dbReference type="Google" id="ProtNLM"/>
    </source>
</evidence>
<accession>A0A1C7H2T8</accession>
<feature type="transmembrane region" description="Helical" evidence="1">
    <location>
        <begin position="39"/>
        <end position="55"/>
    </location>
</feature>
<dbReference type="GeneID" id="82187462"/>
<proteinExistence type="predicted"/>
<feature type="transmembrane region" description="Helical" evidence="1">
    <location>
        <begin position="172"/>
        <end position="201"/>
    </location>
</feature>
<dbReference type="Proteomes" id="UP000309566">
    <property type="component" value="Unassembled WGS sequence"/>
</dbReference>
<evidence type="ECO:0000313" key="5">
    <source>
        <dbReference type="Proteomes" id="UP000309566"/>
    </source>
</evidence>
<organism evidence="2 4">
    <name type="scientific">Bacteroides caecimuris</name>
    <dbReference type="NCBI Taxonomy" id="1796613"/>
    <lineage>
        <taxon>Bacteria</taxon>
        <taxon>Pseudomonadati</taxon>
        <taxon>Bacteroidota</taxon>
        <taxon>Bacteroidia</taxon>
        <taxon>Bacteroidales</taxon>
        <taxon>Bacteroidaceae</taxon>
        <taxon>Bacteroides</taxon>
    </lineage>
</organism>
<evidence type="ECO:0000313" key="2">
    <source>
        <dbReference type="EMBL" id="ANU57857.1"/>
    </source>
</evidence>
<dbReference type="RefSeq" id="WP_065538815.1">
    <property type="nucleotide sequence ID" value="NZ_CARILY010000042.1"/>
</dbReference>
<reference evidence="3 5" key="3">
    <citation type="submission" date="2019-04" db="EMBL/GenBank/DDBJ databases">
        <title>Microbes associate with the intestines of laboratory mice.</title>
        <authorList>
            <person name="Navarre W."/>
            <person name="Wong E."/>
            <person name="Huang K."/>
            <person name="Tropini C."/>
            <person name="Ng K."/>
            <person name="Yu B."/>
        </authorList>
    </citation>
    <scope>NUCLEOTIDE SEQUENCE [LARGE SCALE GENOMIC DNA]</scope>
    <source>
        <strain evidence="3 5">NM63_1-25</strain>
    </source>
</reference>
<feature type="transmembrane region" description="Helical" evidence="1">
    <location>
        <begin position="149"/>
        <end position="166"/>
    </location>
</feature>
<feature type="transmembrane region" description="Helical" evidence="1">
    <location>
        <begin position="106"/>
        <end position="128"/>
    </location>
</feature>
<dbReference type="Proteomes" id="UP000092631">
    <property type="component" value="Chromosome"/>
</dbReference>
<keyword evidence="1" id="KW-0812">Transmembrane</keyword>
<evidence type="ECO:0000256" key="1">
    <source>
        <dbReference type="SAM" id="Phobius"/>
    </source>
</evidence>
<feature type="transmembrane region" description="Helical" evidence="1">
    <location>
        <begin position="316"/>
        <end position="349"/>
    </location>
</feature>
<keyword evidence="1" id="KW-0472">Membrane</keyword>
<evidence type="ECO:0000313" key="3">
    <source>
        <dbReference type="EMBL" id="TGY26980.1"/>
    </source>
</evidence>
<dbReference type="OrthoDB" id="995297at2"/>